<feature type="compositionally biased region" description="Basic and acidic residues" evidence="4">
    <location>
        <begin position="36"/>
        <end position="56"/>
    </location>
</feature>
<comment type="subcellular location">
    <subcellularLocation>
        <location evidence="1">Nucleus</location>
    </subcellularLocation>
</comment>
<gene>
    <name evidence="5" type="ORF">M501DRAFT_926271</name>
</gene>
<protein>
    <submittedName>
        <fullName evidence="5">DUF1740-domain-containing protein</fullName>
    </submittedName>
</protein>
<reference evidence="5" key="1">
    <citation type="journal article" date="2020" name="Stud. Mycol.">
        <title>101 Dothideomycetes genomes: a test case for predicting lifestyles and emergence of pathogens.</title>
        <authorList>
            <person name="Haridas S."/>
            <person name="Albert R."/>
            <person name="Binder M."/>
            <person name="Bloem J."/>
            <person name="Labutti K."/>
            <person name="Salamov A."/>
            <person name="Andreopoulos B."/>
            <person name="Baker S."/>
            <person name="Barry K."/>
            <person name="Bills G."/>
            <person name="Bluhm B."/>
            <person name="Cannon C."/>
            <person name="Castanera R."/>
            <person name="Culley D."/>
            <person name="Daum C."/>
            <person name="Ezra D."/>
            <person name="Gonzalez J."/>
            <person name="Henrissat B."/>
            <person name="Kuo A."/>
            <person name="Liang C."/>
            <person name="Lipzen A."/>
            <person name="Lutzoni F."/>
            <person name="Magnuson J."/>
            <person name="Mondo S."/>
            <person name="Nolan M."/>
            <person name="Ohm R."/>
            <person name="Pangilinan J."/>
            <person name="Park H.-J."/>
            <person name="Ramirez L."/>
            <person name="Alfaro M."/>
            <person name="Sun H."/>
            <person name="Tritt A."/>
            <person name="Yoshinaga Y."/>
            <person name="Zwiers L.-H."/>
            <person name="Turgeon B."/>
            <person name="Goodwin S."/>
            <person name="Spatafora J."/>
            <person name="Crous P."/>
            <person name="Grigoriev I."/>
        </authorList>
    </citation>
    <scope>NUCLEOTIDE SEQUENCE</scope>
    <source>
        <strain evidence="5">CBS 101060</strain>
    </source>
</reference>
<feature type="region of interest" description="Disordered" evidence="4">
    <location>
        <begin position="640"/>
        <end position="660"/>
    </location>
</feature>
<dbReference type="GO" id="GO:1902369">
    <property type="term" value="P:negative regulation of RNA catabolic process"/>
    <property type="evidence" value="ECO:0007669"/>
    <property type="project" value="TreeGrafter"/>
</dbReference>
<evidence type="ECO:0000313" key="5">
    <source>
        <dbReference type="EMBL" id="KAF2843579.1"/>
    </source>
</evidence>
<feature type="region of interest" description="Disordered" evidence="4">
    <location>
        <begin position="205"/>
        <end position="278"/>
    </location>
</feature>
<keyword evidence="6" id="KW-1185">Reference proteome</keyword>
<feature type="compositionally biased region" description="Basic and acidic residues" evidence="4">
    <location>
        <begin position="640"/>
        <end position="658"/>
    </location>
</feature>
<keyword evidence="3" id="KW-0539">Nucleus</keyword>
<dbReference type="Pfam" id="PF08424">
    <property type="entry name" value="NRDE-2"/>
    <property type="match status" value="1"/>
</dbReference>
<dbReference type="InterPro" id="IPR013633">
    <property type="entry name" value="NRDE-2"/>
</dbReference>
<name>A0A9P4SJQ8_9PEZI</name>
<dbReference type="GO" id="GO:0071013">
    <property type="term" value="C:catalytic step 2 spliceosome"/>
    <property type="evidence" value="ECO:0007669"/>
    <property type="project" value="TreeGrafter"/>
</dbReference>
<organism evidence="5 6">
    <name type="scientific">Patellaria atrata CBS 101060</name>
    <dbReference type="NCBI Taxonomy" id="1346257"/>
    <lineage>
        <taxon>Eukaryota</taxon>
        <taxon>Fungi</taxon>
        <taxon>Dikarya</taxon>
        <taxon>Ascomycota</taxon>
        <taxon>Pezizomycotina</taxon>
        <taxon>Dothideomycetes</taxon>
        <taxon>Dothideomycetes incertae sedis</taxon>
        <taxon>Patellariales</taxon>
        <taxon>Patellariaceae</taxon>
        <taxon>Patellaria</taxon>
    </lineage>
</organism>
<dbReference type="OrthoDB" id="297219at2759"/>
<comment type="similarity">
    <text evidence="2">Belongs to the NRDE2 family.</text>
</comment>
<dbReference type="GO" id="GO:0031048">
    <property type="term" value="P:regulatory ncRNA-mediated heterochromatin formation"/>
    <property type="evidence" value="ECO:0007669"/>
    <property type="project" value="TreeGrafter"/>
</dbReference>
<dbReference type="Proteomes" id="UP000799429">
    <property type="component" value="Unassembled WGS sequence"/>
</dbReference>
<evidence type="ECO:0000256" key="4">
    <source>
        <dbReference type="SAM" id="MobiDB-lite"/>
    </source>
</evidence>
<comment type="caution">
    <text evidence="5">The sequence shown here is derived from an EMBL/GenBank/DDBJ whole genome shotgun (WGS) entry which is preliminary data.</text>
</comment>
<feature type="compositionally biased region" description="Polar residues" evidence="4">
    <location>
        <begin position="24"/>
        <end position="34"/>
    </location>
</feature>
<evidence type="ECO:0000256" key="3">
    <source>
        <dbReference type="ARBA" id="ARBA00023242"/>
    </source>
</evidence>
<evidence type="ECO:0000313" key="6">
    <source>
        <dbReference type="Proteomes" id="UP000799429"/>
    </source>
</evidence>
<accession>A0A9P4SJQ8</accession>
<dbReference type="PANTHER" id="PTHR13471">
    <property type="entry name" value="TETRATRICOPEPTIDE-LIKE HELICAL"/>
    <property type="match status" value="1"/>
</dbReference>
<feature type="compositionally biased region" description="Basic and acidic residues" evidence="4">
    <location>
        <begin position="229"/>
        <end position="251"/>
    </location>
</feature>
<dbReference type="PANTHER" id="PTHR13471:SF0">
    <property type="entry name" value="NUCLEAR EXOSOME REGULATOR NRDE2"/>
    <property type="match status" value="1"/>
</dbReference>
<sequence>MQQQSPGSKPVVPKFASFRPKEIVSSSKDITPDSQPRGEIDADEQSKRSREGLKERERRHHRGGRRRHRKEYHEDGREHAHNLWKSHRSLGHQDHERDLARLPHKETRIETWIDESDVNELYVTDLRGDPRIVTPASLQCYSVPSYRRTGYGGVLGAPKKDRIDRSLTTDRVIYVHGVFDKPGYELQGLSKQGKVAENTLRLVPGEGADDLPLNSDYVPLKPNRKRKRGVESPSEKHATDEVDYRSIEGKHTTVAPPIDSDLEYASDSSNLRDTESRDIYREATLKNSELSRQTKNEPENVTAWLELINHQEVMIQLGQARWNQSLSNSERRNLADIKISIYEQALKHIGNHEKSRVKLLLGLLEEGSRIWEAKKRSSKWKDALSQMPHNIEIWIRYLDFAQGDFAAFEYETSRKLFLECLNIIMIARSKLNSNLTTTQTIEESQLYVVLRMTAMMRQSGYHEHATAIWQALLEFHIFRPTHLIGKPVPDVLDVFEEFWDSEAPRIGEPNAKGWSVTLSSPINPAYPTHHQDPVIGLMDGFGTFYQEEKSREDAFHQPGRTTDEGAEEDPYHVILYTDLKDVLQLVSADINKEYLIDAYLCYMNLAPLPLPTRCSWWLNPFLRTNARCIALEGSHSLESEDKLSESERDISKDEKNQQEENLSSFEKSLNFLSRCPFGYFQSTIQNLLTFHCSDCLSKTELEWVERTLNLIANAVTDQNVAEYYLTFAFHFFPTNAVKIAKSLLKSRQQALRLYNMYALLEARRANTGTSNRVWSTAISKSKSVLSNQADVVFLWRSWIWETLRANDTSLAVHLLLLIGDDKFPKIPMNMEKPALTASGVLRSHQALVEGRDHALSLFNWYHFDAYSDCLALLHYFKNSGDLTAALDTYRQTSAMLETRNMTHSPANELIHQSRTDLLIYHAKHVRLFKPSVLRKALEESIRLFPNNTIFLSAFAANEVRFRIDDRVRTTLRDKVLTGENSTIVGWSFAIHAEMHRGEGHGWTEHAIRATFEKAVENNKYVLPNHSTLLLEVTGRHSIFLWTAFVLFELTHRPRERAKEVFFRGYRSLPWAKTYIMMAFRYLRHILTFDEQKALYRAMGEKELRVHIDMEDTLEEGEA</sequence>
<evidence type="ECO:0000256" key="2">
    <source>
        <dbReference type="ARBA" id="ARBA00009265"/>
    </source>
</evidence>
<feature type="region of interest" description="Disordered" evidence="4">
    <location>
        <begin position="1"/>
        <end position="79"/>
    </location>
</feature>
<dbReference type="AlphaFoldDB" id="A0A9P4SJQ8"/>
<dbReference type="EMBL" id="MU006089">
    <property type="protein sequence ID" value="KAF2843579.1"/>
    <property type="molecule type" value="Genomic_DNA"/>
</dbReference>
<feature type="compositionally biased region" description="Basic residues" evidence="4">
    <location>
        <begin position="57"/>
        <end position="70"/>
    </location>
</feature>
<proteinExistence type="inferred from homology"/>
<evidence type="ECO:0000256" key="1">
    <source>
        <dbReference type="ARBA" id="ARBA00004123"/>
    </source>
</evidence>